<organism evidence="3 4">
    <name type="scientific">Streptomyces changanensis</name>
    <dbReference type="NCBI Taxonomy" id="2964669"/>
    <lineage>
        <taxon>Bacteria</taxon>
        <taxon>Bacillati</taxon>
        <taxon>Actinomycetota</taxon>
        <taxon>Actinomycetes</taxon>
        <taxon>Kitasatosporales</taxon>
        <taxon>Streptomycetaceae</taxon>
        <taxon>Streptomyces</taxon>
    </lineage>
</organism>
<proteinExistence type="predicted"/>
<keyword evidence="2" id="KW-0732">Signal</keyword>
<feature type="chain" id="PRO_5046722048" description="Secreted protein" evidence="2">
    <location>
        <begin position="29"/>
        <end position="172"/>
    </location>
</feature>
<protein>
    <recommendedName>
        <fullName evidence="5">Secreted protein</fullName>
    </recommendedName>
</protein>
<name>A0ABY5N6V2_9ACTN</name>
<keyword evidence="4" id="KW-1185">Reference proteome</keyword>
<evidence type="ECO:0008006" key="5">
    <source>
        <dbReference type="Google" id="ProtNLM"/>
    </source>
</evidence>
<evidence type="ECO:0000256" key="2">
    <source>
        <dbReference type="SAM" id="SignalP"/>
    </source>
</evidence>
<evidence type="ECO:0000313" key="3">
    <source>
        <dbReference type="EMBL" id="UUS32255.1"/>
    </source>
</evidence>
<dbReference type="RefSeq" id="WP_257375438.1">
    <property type="nucleotide sequence ID" value="NZ_CP102332.1"/>
</dbReference>
<sequence>MKSQVGAGILATCLASAAAAALATPAAAAEAPVDLPLQSLGGVLPVTPPTVSTAMPLLTPGMPQDLGHVGEGGLPELTLLPRTPIGSEFPETRVGAPMPSLLGGRPLGTALLTSPRSDVETSAPGASLGEPLSLPRGGEPGLPGVRLPKAAALSPTLSGVLESDLGLSPQEG</sequence>
<evidence type="ECO:0000256" key="1">
    <source>
        <dbReference type="SAM" id="MobiDB-lite"/>
    </source>
</evidence>
<evidence type="ECO:0000313" key="4">
    <source>
        <dbReference type="Proteomes" id="UP001060150"/>
    </source>
</evidence>
<feature type="region of interest" description="Disordered" evidence="1">
    <location>
        <begin position="82"/>
        <end position="101"/>
    </location>
</feature>
<feature type="region of interest" description="Disordered" evidence="1">
    <location>
        <begin position="110"/>
        <end position="149"/>
    </location>
</feature>
<accession>A0ABY5N6V2</accession>
<gene>
    <name evidence="3" type="ORF">NRO40_16495</name>
</gene>
<feature type="signal peptide" evidence="2">
    <location>
        <begin position="1"/>
        <end position="28"/>
    </location>
</feature>
<dbReference type="Proteomes" id="UP001060150">
    <property type="component" value="Chromosome"/>
</dbReference>
<dbReference type="EMBL" id="CP102332">
    <property type="protein sequence ID" value="UUS32255.1"/>
    <property type="molecule type" value="Genomic_DNA"/>
</dbReference>
<reference evidence="3" key="1">
    <citation type="submission" date="2022-08" db="EMBL/GenBank/DDBJ databases">
        <title>Streptomyces changanensis sp. nov., an actinomycete isolated from soil.</title>
        <authorList>
            <person name="Wu H."/>
            <person name="Han L."/>
        </authorList>
    </citation>
    <scope>NUCLEOTIDE SEQUENCE</scope>
    <source>
        <strain evidence="3">HL-66</strain>
    </source>
</reference>